<evidence type="ECO:0000256" key="3">
    <source>
        <dbReference type="ARBA" id="ARBA00023163"/>
    </source>
</evidence>
<sequence length="268" mass="28781">MTPRQTEFGSSASARGTGRVYFWQGGSLWIGDAQGRTQWHGHHAHQLAVALRGSLRFRTQAGGDWTDYDGAIVPSECKHQFEVSGGTTVAHVFVEPETLQGRALTALFGSSTVVGLPAGATHAAAGILSEALRANHPAKTMVEAATSAIAELCQTALPEEKDLDPRLTRALEYIRSNIGDTLSLSDVAAKVALSESRFRHLFVEGTGSSFRAYVLWLRINLAIEAAMSGSSWTAAAHQAGFADSAHLSRTHKRMFGIEPTALRLQAQE</sequence>
<dbReference type="Pfam" id="PF12833">
    <property type="entry name" value="HTH_18"/>
    <property type="match status" value="1"/>
</dbReference>
<dbReference type="InterPro" id="IPR011051">
    <property type="entry name" value="RmlC_Cupin_sf"/>
</dbReference>
<organism evidence="5 6">
    <name type="scientific">Paraburkholderia terrae</name>
    <dbReference type="NCBI Taxonomy" id="311230"/>
    <lineage>
        <taxon>Bacteria</taxon>
        <taxon>Pseudomonadati</taxon>
        <taxon>Pseudomonadota</taxon>
        <taxon>Betaproteobacteria</taxon>
        <taxon>Burkholderiales</taxon>
        <taxon>Burkholderiaceae</taxon>
        <taxon>Paraburkholderia</taxon>
    </lineage>
</organism>
<dbReference type="Gene3D" id="1.10.10.60">
    <property type="entry name" value="Homeodomain-like"/>
    <property type="match status" value="1"/>
</dbReference>
<dbReference type="RefSeq" id="WP_229514077.1">
    <property type="nucleotide sequence ID" value="NZ_AP024956.1"/>
</dbReference>
<keyword evidence="3" id="KW-0804">Transcription</keyword>
<keyword evidence="6" id="KW-1185">Reference proteome</keyword>
<protein>
    <submittedName>
        <fullName evidence="5">AraC family transcriptional regulator</fullName>
    </submittedName>
</protein>
<keyword evidence="1" id="KW-0805">Transcription regulation</keyword>
<dbReference type="InterPro" id="IPR018060">
    <property type="entry name" value="HTH_AraC"/>
</dbReference>
<evidence type="ECO:0000256" key="1">
    <source>
        <dbReference type="ARBA" id="ARBA00023015"/>
    </source>
</evidence>
<keyword evidence="2" id="KW-0238">DNA-binding</keyword>
<dbReference type="SUPFAM" id="SSF51182">
    <property type="entry name" value="RmlC-like cupins"/>
    <property type="match status" value="1"/>
</dbReference>
<dbReference type="InterPro" id="IPR014710">
    <property type="entry name" value="RmlC-like_jellyroll"/>
</dbReference>
<dbReference type="SMART" id="SM00342">
    <property type="entry name" value="HTH_ARAC"/>
    <property type="match status" value="1"/>
</dbReference>
<evidence type="ECO:0000313" key="5">
    <source>
        <dbReference type="EMBL" id="BCZ81779.1"/>
    </source>
</evidence>
<evidence type="ECO:0000256" key="2">
    <source>
        <dbReference type="ARBA" id="ARBA00023125"/>
    </source>
</evidence>
<dbReference type="Gene3D" id="2.60.120.10">
    <property type="entry name" value="Jelly Rolls"/>
    <property type="match status" value="1"/>
</dbReference>
<dbReference type="Proteomes" id="UP001319874">
    <property type="component" value="Chromosome 2"/>
</dbReference>
<dbReference type="InterPro" id="IPR050204">
    <property type="entry name" value="AraC_XylS_family_regulators"/>
</dbReference>
<feature type="domain" description="HTH araC/xylS-type" evidence="4">
    <location>
        <begin position="168"/>
        <end position="265"/>
    </location>
</feature>
<gene>
    <name evidence="5" type="ORF">PTKU64_54540</name>
</gene>
<proteinExistence type="predicted"/>
<reference evidence="5 6" key="1">
    <citation type="journal article" date="2022" name="Front. Microbiol.">
        <title>Identification and characterization of a novel class of self-sufficient cytochrome P450 hydroxylase involved in cyclohexanecarboxylate degradation in Paraburkholderia terrae strain KU-64.</title>
        <authorList>
            <person name="Yamamoto T."/>
            <person name="Hasegawa Y."/>
            <person name="Iwaki H."/>
        </authorList>
    </citation>
    <scope>NUCLEOTIDE SEQUENCE [LARGE SCALE GENOMIC DNA]</scope>
    <source>
        <strain evidence="5 6">KU-64</strain>
    </source>
</reference>
<dbReference type="EMBL" id="AP024956">
    <property type="protein sequence ID" value="BCZ81779.1"/>
    <property type="molecule type" value="Genomic_DNA"/>
</dbReference>
<dbReference type="PANTHER" id="PTHR46796">
    <property type="entry name" value="HTH-TYPE TRANSCRIPTIONAL ACTIVATOR RHAS-RELATED"/>
    <property type="match status" value="1"/>
</dbReference>
<accession>A0ABM7TRL1</accession>
<dbReference type="PROSITE" id="PS01124">
    <property type="entry name" value="HTH_ARAC_FAMILY_2"/>
    <property type="match status" value="1"/>
</dbReference>
<evidence type="ECO:0000313" key="6">
    <source>
        <dbReference type="Proteomes" id="UP001319874"/>
    </source>
</evidence>
<name>A0ABM7TRL1_9BURK</name>
<evidence type="ECO:0000259" key="4">
    <source>
        <dbReference type="PROSITE" id="PS01124"/>
    </source>
</evidence>
<dbReference type="SUPFAM" id="SSF46689">
    <property type="entry name" value="Homeodomain-like"/>
    <property type="match status" value="2"/>
</dbReference>
<dbReference type="InterPro" id="IPR009057">
    <property type="entry name" value="Homeodomain-like_sf"/>
</dbReference>